<evidence type="ECO:0000256" key="4">
    <source>
        <dbReference type="ARBA" id="ARBA00022827"/>
    </source>
</evidence>
<dbReference type="GO" id="GO:0008115">
    <property type="term" value="F:sarcosine oxidase activity"/>
    <property type="evidence" value="ECO:0007669"/>
    <property type="project" value="TreeGrafter"/>
</dbReference>
<dbReference type="FunCoup" id="F8PS32">
    <property type="interactions" value="123"/>
</dbReference>
<dbReference type="PANTHER" id="PTHR10961">
    <property type="entry name" value="PEROXISOMAL SARCOSINE OXIDASE"/>
    <property type="match status" value="1"/>
</dbReference>
<gene>
    <name evidence="7" type="ORF">SERLA73DRAFT_50792</name>
</gene>
<keyword evidence="3" id="KW-0285">Flavoprotein</keyword>
<accession>F8PS32</accession>
<dbReference type="HOGENOM" id="CLU_007884_0_1_1"/>
<dbReference type="AlphaFoldDB" id="F8PS32"/>
<dbReference type="InterPro" id="IPR036188">
    <property type="entry name" value="FAD/NAD-bd_sf"/>
</dbReference>
<dbReference type="OMA" id="RTQSTHE"/>
<reference evidence="8" key="1">
    <citation type="journal article" date="2011" name="Science">
        <title>The plant cell wall-decomposing machinery underlies the functional diversity of forest fungi.</title>
        <authorList>
            <person name="Eastwood D.C."/>
            <person name="Floudas D."/>
            <person name="Binder M."/>
            <person name="Majcherczyk A."/>
            <person name="Schneider P."/>
            <person name="Aerts A."/>
            <person name="Asiegbu F.O."/>
            <person name="Baker S.E."/>
            <person name="Barry K."/>
            <person name="Bendiksby M."/>
            <person name="Blumentritt M."/>
            <person name="Coutinho P.M."/>
            <person name="Cullen D."/>
            <person name="de Vries R.P."/>
            <person name="Gathman A."/>
            <person name="Goodell B."/>
            <person name="Henrissat B."/>
            <person name="Ihrmark K."/>
            <person name="Kauserud H."/>
            <person name="Kohler A."/>
            <person name="LaButti K."/>
            <person name="Lapidus A."/>
            <person name="Lavin J.L."/>
            <person name="Lee Y.-H."/>
            <person name="Lindquist E."/>
            <person name="Lilly W."/>
            <person name="Lucas S."/>
            <person name="Morin E."/>
            <person name="Murat C."/>
            <person name="Oguiza J.A."/>
            <person name="Park J."/>
            <person name="Pisabarro A.G."/>
            <person name="Riley R."/>
            <person name="Rosling A."/>
            <person name="Salamov A."/>
            <person name="Schmidt O."/>
            <person name="Schmutz J."/>
            <person name="Skrede I."/>
            <person name="Stenlid J."/>
            <person name="Wiebenga A."/>
            <person name="Xie X."/>
            <person name="Kuees U."/>
            <person name="Hibbett D.S."/>
            <person name="Hoffmeister D."/>
            <person name="Hoegberg N."/>
            <person name="Martin F."/>
            <person name="Grigoriev I.V."/>
            <person name="Watkinson S.C."/>
        </authorList>
    </citation>
    <scope>NUCLEOTIDE SEQUENCE [LARGE SCALE GENOMIC DNA]</scope>
    <source>
        <strain evidence="8">strain S7.3</strain>
    </source>
</reference>
<evidence type="ECO:0000256" key="2">
    <source>
        <dbReference type="ARBA" id="ARBA00010989"/>
    </source>
</evidence>
<comment type="cofactor">
    <cofactor evidence="1">
        <name>FAD</name>
        <dbReference type="ChEBI" id="CHEBI:57692"/>
    </cofactor>
</comment>
<dbReference type="Gene3D" id="3.50.50.60">
    <property type="entry name" value="FAD/NAD(P)-binding domain"/>
    <property type="match status" value="1"/>
</dbReference>
<evidence type="ECO:0000256" key="3">
    <source>
        <dbReference type="ARBA" id="ARBA00022630"/>
    </source>
</evidence>
<evidence type="ECO:0000256" key="5">
    <source>
        <dbReference type="ARBA" id="ARBA00023002"/>
    </source>
</evidence>
<evidence type="ECO:0000256" key="1">
    <source>
        <dbReference type="ARBA" id="ARBA00001974"/>
    </source>
</evidence>
<dbReference type="PANTHER" id="PTHR10961:SF46">
    <property type="entry name" value="PEROXISOMAL SARCOSINE OXIDASE"/>
    <property type="match status" value="1"/>
</dbReference>
<dbReference type="EMBL" id="GL945478">
    <property type="protein sequence ID" value="EGO00698.1"/>
    <property type="molecule type" value="Genomic_DNA"/>
</dbReference>
<proteinExistence type="inferred from homology"/>
<dbReference type="Pfam" id="PF01266">
    <property type="entry name" value="DAO"/>
    <property type="match status" value="1"/>
</dbReference>
<keyword evidence="4" id="KW-0274">FAD</keyword>
<feature type="domain" description="FAD dependent oxidoreductase" evidence="6">
    <location>
        <begin position="5"/>
        <end position="336"/>
    </location>
</feature>
<dbReference type="SUPFAM" id="SSF51905">
    <property type="entry name" value="FAD/NAD(P)-binding domain"/>
    <property type="match status" value="1"/>
</dbReference>
<name>F8PS32_SERL3</name>
<dbReference type="InParanoid" id="F8PS32"/>
<evidence type="ECO:0000259" key="6">
    <source>
        <dbReference type="Pfam" id="PF01266"/>
    </source>
</evidence>
<keyword evidence="8" id="KW-1185">Reference proteome</keyword>
<dbReference type="OrthoDB" id="2219495at2759"/>
<sequence length="346" mass="37426">MTDRKVLIVGAGCFGISTAYHLLKRGYGDVTIIDRSVVLPAPDAASTDMNKVVRSSYSDIFYSKLAQEAIRAWKNEEDWGTTYHESGVVVLDPPAAVGEGPIESYADMSFDNDVEIGARVRRLEDSTAVRSVFPSSVASSGRLAPLSDATGYLASDGGWAEAAQGVSLMTSRVVALGGRVVPGKTAEGLVREDGATKGVRCTDGSLFYADLVVLAAGSWMASSFPELNLDTKCLATGQSVAMVQLTREEADVYRDCPVVLNFRTGFYIFPPDKHDVVKLSIHAAGHTHMAPHPTAQRLISTPRTILSHADEGLRIPRTVAIELRGHLSHIYPELANKPFIQTRMCW</sequence>
<dbReference type="Proteomes" id="UP000008063">
    <property type="component" value="Unassembled WGS sequence"/>
</dbReference>
<comment type="similarity">
    <text evidence="2">Belongs to the MSOX/MTOX family.</text>
</comment>
<evidence type="ECO:0000313" key="7">
    <source>
        <dbReference type="EMBL" id="EGO00698.1"/>
    </source>
</evidence>
<dbReference type="GO" id="GO:0050031">
    <property type="term" value="F:L-pipecolate oxidase activity"/>
    <property type="evidence" value="ECO:0007669"/>
    <property type="project" value="TreeGrafter"/>
</dbReference>
<protein>
    <recommendedName>
        <fullName evidence="6">FAD dependent oxidoreductase domain-containing protein</fullName>
    </recommendedName>
</protein>
<dbReference type="InterPro" id="IPR006076">
    <property type="entry name" value="FAD-dep_OxRdtase"/>
</dbReference>
<dbReference type="GO" id="GO:0004657">
    <property type="term" value="F:proline dehydrogenase activity"/>
    <property type="evidence" value="ECO:0007669"/>
    <property type="project" value="TreeGrafter"/>
</dbReference>
<evidence type="ECO:0000313" key="8">
    <source>
        <dbReference type="Proteomes" id="UP000008063"/>
    </source>
</evidence>
<dbReference type="Gene3D" id="3.30.9.10">
    <property type="entry name" value="D-Amino Acid Oxidase, subunit A, domain 2"/>
    <property type="match status" value="1"/>
</dbReference>
<dbReference type="GO" id="GO:0050660">
    <property type="term" value="F:flavin adenine dinucleotide binding"/>
    <property type="evidence" value="ECO:0007669"/>
    <property type="project" value="InterPro"/>
</dbReference>
<keyword evidence="5" id="KW-0560">Oxidoreductase</keyword>
<dbReference type="InterPro" id="IPR045170">
    <property type="entry name" value="MTOX"/>
</dbReference>
<dbReference type="STRING" id="936435.F8PS32"/>
<organism evidence="8">
    <name type="scientific">Serpula lacrymans var. lacrymans (strain S7.3)</name>
    <name type="common">Dry rot fungus</name>
    <dbReference type="NCBI Taxonomy" id="936435"/>
    <lineage>
        <taxon>Eukaryota</taxon>
        <taxon>Fungi</taxon>
        <taxon>Dikarya</taxon>
        <taxon>Basidiomycota</taxon>
        <taxon>Agaricomycotina</taxon>
        <taxon>Agaricomycetes</taxon>
        <taxon>Agaricomycetidae</taxon>
        <taxon>Boletales</taxon>
        <taxon>Coniophorineae</taxon>
        <taxon>Serpulaceae</taxon>
        <taxon>Serpula</taxon>
    </lineage>
</organism>